<evidence type="ECO:0000313" key="1">
    <source>
        <dbReference type="EMBL" id="CDF32576.1"/>
    </source>
</evidence>
<accession>R7Q5D6</accession>
<evidence type="ECO:0000313" key="2">
    <source>
        <dbReference type="Proteomes" id="UP000012073"/>
    </source>
</evidence>
<dbReference type="EMBL" id="HG001519">
    <property type="protein sequence ID" value="CDF32576.1"/>
    <property type="molecule type" value="Genomic_DNA"/>
</dbReference>
<dbReference type="KEGG" id="ccp:CHC_T00008248001"/>
<organism evidence="1 2">
    <name type="scientific">Chondrus crispus</name>
    <name type="common">Carrageen Irish moss</name>
    <name type="synonym">Polymorpha crispa</name>
    <dbReference type="NCBI Taxonomy" id="2769"/>
    <lineage>
        <taxon>Eukaryota</taxon>
        <taxon>Rhodophyta</taxon>
        <taxon>Florideophyceae</taxon>
        <taxon>Rhodymeniophycidae</taxon>
        <taxon>Gigartinales</taxon>
        <taxon>Gigartinaceae</taxon>
        <taxon>Chondrus</taxon>
    </lineage>
</organism>
<dbReference type="RefSeq" id="XP_005712241.1">
    <property type="nucleotide sequence ID" value="XM_005712184.1"/>
</dbReference>
<dbReference type="GeneID" id="17319957"/>
<reference evidence="2" key="1">
    <citation type="journal article" date="2013" name="Proc. Natl. Acad. Sci. U.S.A.">
        <title>Genome structure and metabolic features in the red seaweed Chondrus crispus shed light on evolution of the Archaeplastida.</title>
        <authorList>
            <person name="Collen J."/>
            <person name="Porcel B."/>
            <person name="Carre W."/>
            <person name="Ball S.G."/>
            <person name="Chaparro C."/>
            <person name="Tonon T."/>
            <person name="Barbeyron T."/>
            <person name="Michel G."/>
            <person name="Noel B."/>
            <person name="Valentin K."/>
            <person name="Elias M."/>
            <person name="Artiguenave F."/>
            <person name="Arun A."/>
            <person name="Aury J.M."/>
            <person name="Barbosa-Neto J.F."/>
            <person name="Bothwell J.H."/>
            <person name="Bouget F.Y."/>
            <person name="Brillet L."/>
            <person name="Cabello-Hurtado F."/>
            <person name="Capella-Gutierrez S."/>
            <person name="Charrier B."/>
            <person name="Cladiere L."/>
            <person name="Cock J.M."/>
            <person name="Coelho S.M."/>
            <person name="Colleoni C."/>
            <person name="Czjzek M."/>
            <person name="Da Silva C."/>
            <person name="Delage L."/>
            <person name="Denoeud F."/>
            <person name="Deschamps P."/>
            <person name="Dittami S.M."/>
            <person name="Gabaldon T."/>
            <person name="Gachon C.M."/>
            <person name="Groisillier A."/>
            <person name="Herve C."/>
            <person name="Jabbari K."/>
            <person name="Katinka M."/>
            <person name="Kloareg B."/>
            <person name="Kowalczyk N."/>
            <person name="Labadie K."/>
            <person name="Leblanc C."/>
            <person name="Lopez P.J."/>
            <person name="McLachlan D.H."/>
            <person name="Meslet-Cladiere L."/>
            <person name="Moustafa A."/>
            <person name="Nehr Z."/>
            <person name="Nyvall Collen P."/>
            <person name="Panaud O."/>
            <person name="Partensky F."/>
            <person name="Poulain J."/>
            <person name="Rensing S.A."/>
            <person name="Rousvoal S."/>
            <person name="Samson G."/>
            <person name="Symeonidi A."/>
            <person name="Weissenbach J."/>
            <person name="Zambounis A."/>
            <person name="Wincker P."/>
            <person name="Boyen C."/>
        </authorList>
    </citation>
    <scope>NUCLEOTIDE SEQUENCE [LARGE SCALE GENOMIC DNA]</scope>
    <source>
        <strain evidence="2">cv. Stackhouse</strain>
    </source>
</reference>
<proteinExistence type="predicted"/>
<gene>
    <name evidence="1" type="ORF">CHC_T00008248001</name>
</gene>
<protein>
    <submittedName>
        <fullName evidence="1">Uncharacterized protein</fullName>
    </submittedName>
</protein>
<sequence>MPIHGTSSQHTGLLQREIADMSSFIRKSLAELQKELDDPKARLGASASAVGDREVLEKRKQEADRLHGRILQASAGIDTRDTRAAVESIGIDIRATCAAVGSTRPGTGNMFRPSIRAEHNPASILVKLDSRGSDGLPNTCESRLKAAVLRRLASRTLQSMYVCMYVYV</sequence>
<dbReference type="Proteomes" id="UP000012073">
    <property type="component" value="Unassembled WGS sequence"/>
</dbReference>
<dbReference type="AlphaFoldDB" id="R7Q5D6"/>
<dbReference type="Gramene" id="CDF32576">
    <property type="protein sequence ID" value="CDF32576"/>
    <property type="gene ID" value="CHC_T00008248001"/>
</dbReference>
<keyword evidence="2" id="KW-1185">Reference proteome</keyword>
<name>R7Q5D6_CHOCR</name>